<comment type="caution">
    <text evidence="1">The sequence shown here is derived from an EMBL/GenBank/DDBJ whole genome shotgun (WGS) entry which is preliminary data.</text>
</comment>
<reference evidence="1 2" key="1">
    <citation type="submission" date="2015-09" db="EMBL/GenBank/DDBJ databases">
        <title>Draft genome of a European isolate of the apple canker pathogen Neonectria ditissima.</title>
        <authorList>
            <person name="Gomez-Cortecero A."/>
            <person name="Harrison R.J."/>
            <person name="Armitage A.D."/>
        </authorList>
    </citation>
    <scope>NUCLEOTIDE SEQUENCE [LARGE SCALE GENOMIC DNA]</scope>
    <source>
        <strain evidence="1 2">R09/05</strain>
    </source>
</reference>
<protein>
    <submittedName>
        <fullName evidence="1">Uncharacterized protein</fullName>
    </submittedName>
</protein>
<dbReference type="OrthoDB" id="3946009at2759"/>
<proteinExistence type="predicted"/>
<gene>
    <name evidence="1" type="ORF">AK830_g3409</name>
</gene>
<dbReference type="EMBL" id="LKCW01000037">
    <property type="protein sequence ID" value="KPM43158.1"/>
    <property type="molecule type" value="Genomic_DNA"/>
</dbReference>
<dbReference type="InterPro" id="IPR011990">
    <property type="entry name" value="TPR-like_helical_dom_sf"/>
</dbReference>
<name>A0A0P7BQB4_9HYPO</name>
<evidence type="ECO:0000313" key="2">
    <source>
        <dbReference type="Proteomes" id="UP000050424"/>
    </source>
</evidence>
<organism evidence="1 2">
    <name type="scientific">Neonectria ditissima</name>
    <dbReference type="NCBI Taxonomy" id="78410"/>
    <lineage>
        <taxon>Eukaryota</taxon>
        <taxon>Fungi</taxon>
        <taxon>Dikarya</taxon>
        <taxon>Ascomycota</taxon>
        <taxon>Pezizomycotina</taxon>
        <taxon>Sordariomycetes</taxon>
        <taxon>Hypocreomycetidae</taxon>
        <taxon>Hypocreales</taxon>
        <taxon>Nectriaceae</taxon>
        <taxon>Neonectria</taxon>
    </lineage>
</organism>
<sequence>MASCLCSSISQLARDFNEARAKELVPTLNQHLAAIRAILARSKAVSRDVQYNIMPNNQRAMKVLSVRSVDMAPVDRVCERVKDNLDAFWMPSDDATHVEIHRRVACITIFLRSRLDPESLIPLHLATFVQGQQLSELRYAGKKYIKIARKLGGIGSVFCLPLDVPFSTYERYVNMDDEETFNHLNSVISGVQDYSSIIQRLVSSQLNDATLPVPYHNLFAEYGDVLLDSDQLLLLLHALGGCEVPITLLESVRLPQRRWNSEGEIQRTDAKEFGLPLELCNLLSDKPRLSLAAAHSDITTTLLEDGTPAYSISSESMSALSTSLLPQTSEDLAVMALKFICFACPPCYEGNTTWSPTLKKAVWSLLDKATEQKKIPLSLKSTVIEALLYFAERDSFTIRCLAVERARGLLRKPMPYYLHASVALFQSILCRLDGNLVKSDAKIREFKAKNRDPVTRSDNALRGRVHVSHIENKIQRCDDDVASCIYDWHAERPLSTLEIEVTRRVQSTAAKFFQSTGDFQTARASLEQYLSLNPAEPIRVNTRRLIVGRLADIYCELQEYSKAAQLVQPEFECLEDCEKKSRPVRRLLLALVEYNIGQGRLYDAESTLQELSDAEPLDLEDITDQLLHMRRLLAAARSAHEQLDFDEALRRWRFALQETDQLLTFKFRHGFTTAIIYLSMAHAQLLMGDKEGGRQSWAAAADIFRTERCEYWIPVVATAWLQKIVGAIYDMQGWPFRMMLPGRKPDVTWP</sequence>
<dbReference type="STRING" id="78410.A0A0P7BQB4"/>
<evidence type="ECO:0000313" key="1">
    <source>
        <dbReference type="EMBL" id="KPM43158.1"/>
    </source>
</evidence>
<dbReference type="Proteomes" id="UP000050424">
    <property type="component" value="Unassembled WGS sequence"/>
</dbReference>
<dbReference type="AlphaFoldDB" id="A0A0P7BQB4"/>
<accession>A0A0P7BQB4</accession>
<dbReference type="Gene3D" id="1.25.40.10">
    <property type="entry name" value="Tetratricopeptide repeat domain"/>
    <property type="match status" value="1"/>
</dbReference>
<keyword evidence="2" id="KW-1185">Reference proteome</keyword>
<dbReference type="SUPFAM" id="SSF48452">
    <property type="entry name" value="TPR-like"/>
    <property type="match status" value="1"/>
</dbReference>